<dbReference type="Gene3D" id="2.40.10.240">
    <property type="entry name" value="QueA-like"/>
    <property type="match status" value="1"/>
</dbReference>
<evidence type="ECO:0008006" key="6">
    <source>
        <dbReference type="Google" id="ProtNLM"/>
    </source>
</evidence>
<dbReference type="InterPro" id="IPR036100">
    <property type="entry name" value="QueA_sf"/>
</dbReference>
<dbReference type="EMBL" id="BARS01009653">
    <property type="protein sequence ID" value="GAF77690.1"/>
    <property type="molecule type" value="Genomic_DNA"/>
</dbReference>
<comment type="caution">
    <text evidence="5">The sequence shown here is derived from an EMBL/GenBank/DDBJ whole genome shotgun (WGS) entry which is preliminary data.</text>
</comment>
<sequence>MRTEKLNYYLPPELIAQHPADVRSDSKLLVLNRSGGELSDSQFSRIGDFLLPGDCLVLNDTKVLPARFFAQRVSGGKLEGLFLAESKPGVWEVMLKGLGRLKPNESIYLKDRTRKDFCQAVLLDKIGQGRCRLKIETDADAETILDKIGFPPLPPYIKRINNTTEAAIDKVRYQTVYARWPGAVAAPTAGLHLTNQLIKQLKNSQIHFAYITLHVGAGTFRPITTENIEEHEIHQERFSIDEENARIINATKNKGDQIIAVGTTSVRALETAAAGSQVKATSGTTKLFIKPGYKFKITDAMVTNFHLPKST</sequence>
<gene>
    <name evidence="5" type="ORF">S01H1_18103</name>
</gene>
<dbReference type="GO" id="GO:0051075">
    <property type="term" value="F:S-adenosylmethionine:tRNA ribosyltransferase-isomerase activity"/>
    <property type="evidence" value="ECO:0007669"/>
    <property type="project" value="TreeGrafter"/>
</dbReference>
<dbReference type="PANTHER" id="PTHR30307:SF0">
    <property type="entry name" value="S-ADENOSYLMETHIONINE:TRNA RIBOSYLTRANSFERASE-ISOMERASE"/>
    <property type="match status" value="1"/>
</dbReference>
<dbReference type="SUPFAM" id="SSF111337">
    <property type="entry name" value="QueA-like"/>
    <property type="match status" value="1"/>
</dbReference>
<dbReference type="Gene3D" id="3.40.1780.10">
    <property type="entry name" value="QueA-like"/>
    <property type="match status" value="1"/>
</dbReference>
<evidence type="ECO:0000313" key="5">
    <source>
        <dbReference type="EMBL" id="GAF77690.1"/>
    </source>
</evidence>
<dbReference type="Pfam" id="PF02547">
    <property type="entry name" value="Queuosine_synth"/>
    <property type="match status" value="1"/>
</dbReference>
<dbReference type="AlphaFoldDB" id="X0TNK9"/>
<proteinExistence type="predicted"/>
<keyword evidence="2" id="KW-0808">Transferase</keyword>
<protein>
    <recommendedName>
        <fullName evidence="6">S-adenosylmethionine:tRNA ribosyltransferase-isomerase</fullName>
    </recommendedName>
</protein>
<evidence type="ECO:0000256" key="2">
    <source>
        <dbReference type="ARBA" id="ARBA00022679"/>
    </source>
</evidence>
<organism evidence="5">
    <name type="scientific">marine sediment metagenome</name>
    <dbReference type="NCBI Taxonomy" id="412755"/>
    <lineage>
        <taxon>unclassified sequences</taxon>
        <taxon>metagenomes</taxon>
        <taxon>ecological metagenomes</taxon>
    </lineage>
</organism>
<dbReference type="NCBIfam" id="NF001140">
    <property type="entry name" value="PRK00147.1"/>
    <property type="match status" value="1"/>
</dbReference>
<dbReference type="NCBIfam" id="TIGR00113">
    <property type="entry name" value="queA"/>
    <property type="match status" value="1"/>
</dbReference>
<evidence type="ECO:0000256" key="4">
    <source>
        <dbReference type="ARBA" id="ARBA00022785"/>
    </source>
</evidence>
<accession>X0TNK9</accession>
<dbReference type="InterPro" id="IPR042119">
    <property type="entry name" value="QueA_dom2"/>
</dbReference>
<keyword evidence="3" id="KW-0949">S-adenosyl-L-methionine</keyword>
<dbReference type="InterPro" id="IPR003699">
    <property type="entry name" value="QueA"/>
</dbReference>
<keyword evidence="4" id="KW-0671">Queuosine biosynthesis</keyword>
<dbReference type="PANTHER" id="PTHR30307">
    <property type="entry name" value="S-ADENOSYLMETHIONINE:TRNA RIBOSYLTRANSFERASE-ISOMERASE"/>
    <property type="match status" value="1"/>
</dbReference>
<name>X0TNK9_9ZZZZ</name>
<reference evidence="5" key="1">
    <citation type="journal article" date="2014" name="Front. Microbiol.">
        <title>High frequency of phylogenetically diverse reductive dehalogenase-homologous genes in deep subseafloor sedimentary metagenomes.</title>
        <authorList>
            <person name="Kawai M."/>
            <person name="Futagami T."/>
            <person name="Toyoda A."/>
            <person name="Takaki Y."/>
            <person name="Nishi S."/>
            <person name="Hori S."/>
            <person name="Arai W."/>
            <person name="Tsubouchi T."/>
            <person name="Morono Y."/>
            <person name="Uchiyama I."/>
            <person name="Ito T."/>
            <person name="Fujiyama A."/>
            <person name="Inagaki F."/>
            <person name="Takami H."/>
        </authorList>
    </citation>
    <scope>NUCLEOTIDE SEQUENCE</scope>
    <source>
        <strain evidence="5">Expedition CK06-06</strain>
    </source>
</reference>
<dbReference type="GO" id="GO:0008616">
    <property type="term" value="P:tRNA queuosine(34) biosynthetic process"/>
    <property type="evidence" value="ECO:0007669"/>
    <property type="project" value="UniProtKB-KW"/>
</dbReference>
<dbReference type="InterPro" id="IPR042118">
    <property type="entry name" value="QueA_dom1"/>
</dbReference>
<feature type="non-terminal residue" evidence="5">
    <location>
        <position position="311"/>
    </location>
</feature>
<keyword evidence="1" id="KW-0963">Cytoplasm</keyword>
<evidence type="ECO:0000256" key="3">
    <source>
        <dbReference type="ARBA" id="ARBA00022691"/>
    </source>
</evidence>
<evidence type="ECO:0000256" key="1">
    <source>
        <dbReference type="ARBA" id="ARBA00022490"/>
    </source>
</evidence>